<keyword evidence="4 7" id="KW-0689">Ribosomal protein</keyword>
<dbReference type="SUPFAM" id="SSF46992">
    <property type="entry name" value="Ribosomal protein S20"/>
    <property type="match status" value="1"/>
</dbReference>
<name>A0ABT5LB96_9MOLU</name>
<evidence type="ECO:0000313" key="8">
    <source>
        <dbReference type="EMBL" id="MDC9031997.1"/>
    </source>
</evidence>
<keyword evidence="2 7" id="KW-0699">rRNA-binding</keyword>
<comment type="similarity">
    <text evidence="1 7">Belongs to the bacterial ribosomal protein bS20 family.</text>
</comment>
<accession>A0ABT5LB96</accession>
<organism evidence="8 9">
    <name type="scientific">Columbia Basin potato purple top phytoplasma</name>
    <dbReference type="NCBI Taxonomy" id="307134"/>
    <lineage>
        <taxon>Bacteria</taxon>
        <taxon>Bacillati</taxon>
        <taxon>Mycoplasmatota</taxon>
        <taxon>Mollicutes</taxon>
        <taxon>Acholeplasmatales</taxon>
        <taxon>Acholeplasmataceae</taxon>
        <taxon>Candidatus Phytoplasma</taxon>
        <taxon>16SrVI (Clover proliferation group)</taxon>
    </lineage>
</organism>
<evidence type="ECO:0000256" key="7">
    <source>
        <dbReference type="HAMAP-Rule" id="MF_00500"/>
    </source>
</evidence>
<protein>
    <recommendedName>
        <fullName evidence="6 7">Small ribosomal subunit protein bS20</fullName>
    </recommendedName>
</protein>
<dbReference type="Gene3D" id="1.20.58.110">
    <property type="entry name" value="Ribosomal protein S20"/>
    <property type="match status" value="1"/>
</dbReference>
<evidence type="ECO:0000313" key="9">
    <source>
        <dbReference type="Proteomes" id="UP001221763"/>
    </source>
</evidence>
<dbReference type="Pfam" id="PF01649">
    <property type="entry name" value="Ribosomal_S20p"/>
    <property type="match status" value="1"/>
</dbReference>
<sequence>MANIKQQKKRIKTDEKRRLFRKSFKSSVKTFINHFNKSINSSDKDKANIFFNLINKKLDKGQSKGVYHKNFVSRNKSHFSKLLNSISSGR</sequence>
<keyword evidence="5 7" id="KW-0687">Ribonucleoprotein</keyword>
<evidence type="ECO:0000256" key="5">
    <source>
        <dbReference type="ARBA" id="ARBA00023274"/>
    </source>
</evidence>
<dbReference type="InterPro" id="IPR002583">
    <property type="entry name" value="Ribosomal_bS20"/>
</dbReference>
<evidence type="ECO:0000256" key="4">
    <source>
        <dbReference type="ARBA" id="ARBA00022980"/>
    </source>
</evidence>
<dbReference type="Proteomes" id="UP001221763">
    <property type="component" value="Unassembled WGS sequence"/>
</dbReference>
<proteinExistence type="inferred from homology"/>
<dbReference type="NCBIfam" id="TIGR00029">
    <property type="entry name" value="S20"/>
    <property type="match status" value="1"/>
</dbReference>
<gene>
    <name evidence="7" type="primary">rpsT</name>
    <name evidence="8" type="ORF">M8044_000216</name>
</gene>
<dbReference type="RefSeq" id="WP_273585214.1">
    <property type="nucleotide sequence ID" value="NZ_JANHJP010000003.1"/>
</dbReference>
<dbReference type="InterPro" id="IPR036510">
    <property type="entry name" value="Ribosomal_bS20_sf"/>
</dbReference>
<dbReference type="GO" id="GO:0005840">
    <property type="term" value="C:ribosome"/>
    <property type="evidence" value="ECO:0007669"/>
    <property type="project" value="UniProtKB-KW"/>
</dbReference>
<reference evidence="8 9" key="1">
    <citation type="journal article" date="2023" name="Plant">
        <title>Draft Genome Sequence Resource of CBPPT1, a 'Candidatus Phytoplasma trifolii'-Related Strain Associated with Potato Purple Top Disease in the Columbia Basin, U.S.A.</title>
        <authorList>
            <person name="Wei W."/>
            <person name="Shao J."/>
            <person name="Bottner-Parker K.D."/>
            <person name="Zhao Y."/>
        </authorList>
    </citation>
    <scope>NUCLEOTIDE SEQUENCE [LARGE SCALE GENOMIC DNA]</scope>
    <source>
        <strain evidence="8 9">CBPPT1</strain>
    </source>
</reference>
<evidence type="ECO:0000256" key="1">
    <source>
        <dbReference type="ARBA" id="ARBA00007634"/>
    </source>
</evidence>
<dbReference type="EMBL" id="JANHJP010000003">
    <property type="protein sequence ID" value="MDC9031997.1"/>
    <property type="molecule type" value="Genomic_DNA"/>
</dbReference>
<evidence type="ECO:0000256" key="2">
    <source>
        <dbReference type="ARBA" id="ARBA00022730"/>
    </source>
</evidence>
<evidence type="ECO:0000256" key="3">
    <source>
        <dbReference type="ARBA" id="ARBA00022884"/>
    </source>
</evidence>
<dbReference type="PANTHER" id="PTHR33398:SF1">
    <property type="entry name" value="SMALL RIBOSOMAL SUBUNIT PROTEIN BS20C"/>
    <property type="match status" value="1"/>
</dbReference>
<comment type="caution">
    <text evidence="8">The sequence shown here is derived from an EMBL/GenBank/DDBJ whole genome shotgun (WGS) entry which is preliminary data.</text>
</comment>
<dbReference type="PANTHER" id="PTHR33398">
    <property type="entry name" value="30S RIBOSOMAL PROTEIN S20"/>
    <property type="match status" value="1"/>
</dbReference>
<comment type="function">
    <text evidence="7">Binds directly to 16S ribosomal RNA.</text>
</comment>
<dbReference type="HAMAP" id="MF_00500">
    <property type="entry name" value="Ribosomal_bS20"/>
    <property type="match status" value="1"/>
</dbReference>
<evidence type="ECO:0000256" key="6">
    <source>
        <dbReference type="ARBA" id="ARBA00035136"/>
    </source>
</evidence>
<keyword evidence="3 7" id="KW-0694">RNA-binding</keyword>
<keyword evidence="9" id="KW-1185">Reference proteome</keyword>